<comment type="subcellular location">
    <subcellularLocation>
        <location evidence="1">Membrane</location>
        <topology evidence="1">Multi-pass membrane protein</topology>
    </subcellularLocation>
</comment>
<dbReference type="GO" id="GO:0016020">
    <property type="term" value="C:membrane"/>
    <property type="evidence" value="ECO:0007669"/>
    <property type="project" value="UniProtKB-SubCell"/>
</dbReference>
<feature type="domain" description="Bacterial sugar transferase" evidence="8">
    <location>
        <begin position="304"/>
        <end position="485"/>
    </location>
</feature>
<evidence type="ECO:0000256" key="4">
    <source>
        <dbReference type="ARBA" id="ARBA00022692"/>
    </source>
</evidence>
<keyword evidence="3 9" id="KW-0808">Transferase</keyword>
<keyword evidence="5 7" id="KW-1133">Transmembrane helix</keyword>
<dbReference type="InterPro" id="IPR017475">
    <property type="entry name" value="EPS_sugar_tfrase"/>
</dbReference>
<evidence type="ECO:0000313" key="10">
    <source>
        <dbReference type="Proteomes" id="UP000509418"/>
    </source>
</evidence>
<dbReference type="AlphaFoldDB" id="A0A7H8TDF9"/>
<dbReference type="RefSeq" id="WP_107905501.1">
    <property type="nucleotide sequence ID" value="NZ_CBDRGH010000006.1"/>
</dbReference>
<evidence type="ECO:0000256" key="3">
    <source>
        <dbReference type="ARBA" id="ARBA00022679"/>
    </source>
</evidence>
<sequence>MTAESTVASPAGPQVPGGAVSVLAPRGQAAGRRGGAGRGARRPRPAARSFRTTLWLVDAGAALLGALVLPAPHRYPLVVALLALGVLCLNRRASLYDTSAVTGVLDELPAVCARIAVGWAAVVALSPLRSVPLAVLAGAAGVHCAAAVAGRAAVHGLRRRALRQRPGPALVVGPLAATRRVSAALLRQPDCGVRPVGLVADDPEVLGEADDELGLPVLTTALEARRALVQNGVRTVLVVGAATRVEKAAVLRALAAHGCALWELDADPPSYGVSGHRTGAGHLAGFSGRLLRPRGARRHGSVGKRALDVLLSGALLVLVAPVLLTCALVLRVLDGPGVVFRQERIGKDGRPFTMLKLRTHRPASAHEAATRWSVADEQDMSRFCHFLRRTSLDELLQLWNVFRGDMSLVGPRPERPYFVAEFSQAHPGYPARHRMRTGITGLAQVHGLRGDTSIEDRCRYDNAYIDNWSLWQDICILLRTAAQFVRPTGS</sequence>
<dbReference type="EMBL" id="CP056041">
    <property type="protein sequence ID" value="QKZ21407.1"/>
    <property type="molecule type" value="Genomic_DNA"/>
</dbReference>
<feature type="transmembrane region" description="Helical" evidence="7">
    <location>
        <begin position="131"/>
        <end position="154"/>
    </location>
</feature>
<evidence type="ECO:0000256" key="5">
    <source>
        <dbReference type="ARBA" id="ARBA00022989"/>
    </source>
</evidence>
<dbReference type="PANTHER" id="PTHR30576:SF0">
    <property type="entry name" value="UNDECAPRENYL-PHOSPHATE N-ACETYLGALACTOSAMINYL 1-PHOSPHATE TRANSFERASE-RELATED"/>
    <property type="match status" value="1"/>
</dbReference>
<gene>
    <name evidence="9" type="ORF">HUT05_31155</name>
</gene>
<comment type="similarity">
    <text evidence="2">Belongs to the bacterial sugar transferase family.</text>
</comment>
<keyword evidence="10" id="KW-1185">Reference proteome</keyword>
<feature type="transmembrane region" description="Helical" evidence="7">
    <location>
        <begin position="307"/>
        <end position="333"/>
    </location>
</feature>
<feature type="transmembrane region" description="Helical" evidence="7">
    <location>
        <begin position="52"/>
        <end position="69"/>
    </location>
</feature>
<evidence type="ECO:0000256" key="6">
    <source>
        <dbReference type="ARBA" id="ARBA00023136"/>
    </source>
</evidence>
<dbReference type="InterPro" id="IPR003362">
    <property type="entry name" value="Bact_transf"/>
</dbReference>
<dbReference type="PANTHER" id="PTHR30576">
    <property type="entry name" value="COLANIC BIOSYNTHESIS UDP-GLUCOSE LIPID CARRIER TRANSFERASE"/>
    <property type="match status" value="1"/>
</dbReference>
<organism evidence="9 10">
    <name type="scientific">Streptomyces chartreusis</name>
    <dbReference type="NCBI Taxonomy" id="1969"/>
    <lineage>
        <taxon>Bacteria</taxon>
        <taxon>Bacillati</taxon>
        <taxon>Actinomycetota</taxon>
        <taxon>Actinomycetes</taxon>
        <taxon>Kitasatosporales</taxon>
        <taxon>Streptomycetaceae</taxon>
        <taxon>Streptomyces</taxon>
    </lineage>
</organism>
<dbReference type="Proteomes" id="UP000509418">
    <property type="component" value="Chromosome"/>
</dbReference>
<evidence type="ECO:0000259" key="8">
    <source>
        <dbReference type="Pfam" id="PF02397"/>
    </source>
</evidence>
<evidence type="ECO:0000313" key="9">
    <source>
        <dbReference type="EMBL" id="QKZ21407.1"/>
    </source>
</evidence>
<keyword evidence="6 7" id="KW-0472">Membrane</keyword>
<evidence type="ECO:0000256" key="7">
    <source>
        <dbReference type="SAM" id="Phobius"/>
    </source>
</evidence>
<protein>
    <submittedName>
        <fullName evidence="9">Exopolysaccharide biosynthesis polyprenyl glycosylphosphotransferase</fullName>
    </submittedName>
</protein>
<accession>A0A7H8TDF9</accession>
<name>A0A7H8TDF9_STRCX</name>
<reference evidence="9 10" key="1">
    <citation type="submission" date="2020-06" db="EMBL/GenBank/DDBJ databases">
        <title>Genome mining for natural products.</title>
        <authorList>
            <person name="Zhang B."/>
            <person name="Shi J."/>
            <person name="Ge H."/>
        </authorList>
    </citation>
    <scope>NUCLEOTIDE SEQUENCE [LARGE SCALE GENOMIC DNA]</scope>
    <source>
        <strain evidence="9 10">NA02069</strain>
    </source>
</reference>
<evidence type="ECO:0000256" key="2">
    <source>
        <dbReference type="ARBA" id="ARBA00006464"/>
    </source>
</evidence>
<proteinExistence type="inferred from homology"/>
<evidence type="ECO:0000256" key="1">
    <source>
        <dbReference type="ARBA" id="ARBA00004141"/>
    </source>
</evidence>
<dbReference type="NCBIfam" id="TIGR03025">
    <property type="entry name" value="EPS_sugtrans"/>
    <property type="match status" value="1"/>
</dbReference>
<keyword evidence="4 7" id="KW-0812">Transmembrane</keyword>
<dbReference type="Pfam" id="PF02397">
    <property type="entry name" value="Bac_transf"/>
    <property type="match status" value="1"/>
</dbReference>
<dbReference type="GO" id="GO:0016780">
    <property type="term" value="F:phosphotransferase activity, for other substituted phosphate groups"/>
    <property type="evidence" value="ECO:0007669"/>
    <property type="project" value="TreeGrafter"/>
</dbReference>